<dbReference type="AlphaFoldDB" id="A0A1F5Z938"/>
<dbReference type="Proteomes" id="UP000176854">
    <property type="component" value="Unassembled WGS sequence"/>
</dbReference>
<name>A0A1F5Z938_9BACT</name>
<protein>
    <submittedName>
        <fullName evidence="1">Uncharacterized protein</fullName>
    </submittedName>
</protein>
<comment type="caution">
    <text evidence="1">The sequence shown here is derived from an EMBL/GenBank/DDBJ whole genome shotgun (WGS) entry which is preliminary data.</text>
</comment>
<proteinExistence type="predicted"/>
<sequence>MLNQAEIQVDGGKQAHLAPDILSEGQPIKYEYGLLEQGKTILFEHQQVTDELKLQSPYFATTGKALDLRPYVTREYIRNGLRIETGPIKSFFPEDVAVITDSLIQSYIEHGTFRGSGLRNSGTLKNLTGAMIDGYDDPERLIVAVFNSERTKYIGGCMITRGQDTDSISSLINNQHSHLPTISALTFSTNGKYSYLPESVVSCPTRFSRLPNRLLLKYGIVGEQNIETTLRNFSMEVLSNIAITTEYWQKFLGQTLNWQILDTHDPDIVKILTRYYGGEIIDASPRPNPAVDFPNPLAYHYQTIPGITVIGFERDFQMQTALQVDKELGLSYSMKPDIILYTASGN</sequence>
<dbReference type="EMBL" id="MFJC01000039">
    <property type="protein sequence ID" value="OGG08921.1"/>
    <property type="molecule type" value="Genomic_DNA"/>
</dbReference>
<evidence type="ECO:0000313" key="1">
    <source>
        <dbReference type="EMBL" id="OGG08921.1"/>
    </source>
</evidence>
<organism evidence="1 2">
    <name type="scientific">Candidatus Gottesmanbacteria bacterium RBG_16_43_7</name>
    <dbReference type="NCBI Taxonomy" id="1798373"/>
    <lineage>
        <taxon>Bacteria</taxon>
        <taxon>Candidatus Gottesmaniibacteriota</taxon>
    </lineage>
</organism>
<gene>
    <name evidence="1" type="ORF">A2154_02975</name>
</gene>
<reference evidence="1 2" key="1">
    <citation type="journal article" date="2016" name="Nat. Commun.">
        <title>Thousands of microbial genomes shed light on interconnected biogeochemical processes in an aquifer system.</title>
        <authorList>
            <person name="Anantharaman K."/>
            <person name="Brown C.T."/>
            <person name="Hug L.A."/>
            <person name="Sharon I."/>
            <person name="Castelle C.J."/>
            <person name="Probst A.J."/>
            <person name="Thomas B.C."/>
            <person name="Singh A."/>
            <person name="Wilkins M.J."/>
            <person name="Karaoz U."/>
            <person name="Brodie E.L."/>
            <person name="Williams K.H."/>
            <person name="Hubbard S.S."/>
            <person name="Banfield J.F."/>
        </authorList>
    </citation>
    <scope>NUCLEOTIDE SEQUENCE [LARGE SCALE GENOMIC DNA]</scope>
</reference>
<dbReference type="STRING" id="1798373.A2154_02975"/>
<evidence type="ECO:0000313" key="2">
    <source>
        <dbReference type="Proteomes" id="UP000176854"/>
    </source>
</evidence>
<accession>A0A1F5Z938</accession>